<gene>
    <name evidence="1" type="ORF">GL300_02960</name>
</gene>
<organism evidence="1 2">
    <name type="scientific">Paracoccus litorisediminis</name>
    <dbReference type="NCBI Taxonomy" id="2006130"/>
    <lineage>
        <taxon>Bacteria</taxon>
        <taxon>Pseudomonadati</taxon>
        <taxon>Pseudomonadota</taxon>
        <taxon>Alphaproteobacteria</taxon>
        <taxon>Rhodobacterales</taxon>
        <taxon>Paracoccaceae</taxon>
        <taxon>Paracoccus</taxon>
    </lineage>
</organism>
<evidence type="ECO:0000313" key="2">
    <source>
        <dbReference type="Proteomes" id="UP000449846"/>
    </source>
</evidence>
<dbReference type="EMBL" id="WMIG01000001">
    <property type="protein sequence ID" value="MTH58168.1"/>
    <property type="molecule type" value="Genomic_DNA"/>
</dbReference>
<reference evidence="1 2" key="1">
    <citation type="submission" date="2019-11" db="EMBL/GenBank/DDBJ databases">
        <authorList>
            <person name="Dong K."/>
        </authorList>
    </citation>
    <scope>NUCLEOTIDE SEQUENCE [LARGE SCALE GENOMIC DNA]</scope>
    <source>
        <strain evidence="1 2">NBRC 112902</strain>
    </source>
</reference>
<name>A0A844HGX4_9RHOB</name>
<dbReference type="InterPro" id="IPR014917">
    <property type="entry name" value="DUF1800"/>
</dbReference>
<dbReference type="OrthoDB" id="9772295at2"/>
<evidence type="ECO:0000313" key="1">
    <source>
        <dbReference type="EMBL" id="MTH58168.1"/>
    </source>
</evidence>
<dbReference type="Proteomes" id="UP000449846">
    <property type="component" value="Unassembled WGS sequence"/>
</dbReference>
<dbReference type="RefSeq" id="WP_155038068.1">
    <property type="nucleotide sequence ID" value="NZ_JBHGCD010000001.1"/>
</dbReference>
<dbReference type="Pfam" id="PF08811">
    <property type="entry name" value="DUF1800"/>
    <property type="match status" value="1"/>
</dbReference>
<dbReference type="AlphaFoldDB" id="A0A844HGX4"/>
<keyword evidence="2" id="KW-1185">Reference proteome</keyword>
<accession>A0A844HGX4</accession>
<comment type="caution">
    <text evidence="1">The sequence shown here is derived from an EMBL/GenBank/DDBJ whole genome shotgun (WGS) entry which is preliminary data.</text>
</comment>
<proteinExistence type="predicted"/>
<sequence>MNVDFPQLAAIRLGFGLSPLMPPPQDPAELLAGLGLAAPEPGSMTSEQAREMTKLRTRLRRARYDSEAAEKEYSVQNKLMGRQLARDLQGRIARAVDDPFGFGERLVQFWSDHFTAVPTGLANNPLGSAYVNEAIRPHIGGRFEDMFFAADTHPMMLVYLNQNTSRGPNSMAARRQPDKALGLNENLAREAMELHSLGVGAPYTQADVRQLAELLTGLSYNLQKGFEYLPQIAEPGAETVLGVSYGGENKATLRDIRLALRDIARRAETAQHVSRKLAIHFVSDSPSADLVDQMAAKWRETDGHLPQVYRVMMTHPELEATFRQKVRQPFDYMVAALRALGVTGKQVMALDFPQLPAILFQPLAGMGQRWMRPVGPDGWPEAPEAWIAPQLLAARISWALQTPRKFVKPLPDPRDMLQTALGGTQSPELDWAVPKAENRAEGVALILASSDFNRR</sequence>
<protein>
    <submittedName>
        <fullName evidence="1">DUF1800 family protein</fullName>
    </submittedName>
</protein>